<keyword evidence="4" id="KW-0614">Plasmid</keyword>
<dbReference type="AlphaFoldDB" id="A0A2K8SHP1"/>
<evidence type="ECO:0000259" key="1">
    <source>
        <dbReference type="Pfam" id="PF13613"/>
    </source>
</evidence>
<protein>
    <submittedName>
        <fullName evidence="4">Mobile element protein</fullName>
    </submittedName>
    <submittedName>
        <fullName evidence="2">Transposase, Helix-turn-helix domain</fullName>
    </submittedName>
</protein>
<geneLocation type="plasmid" evidence="4">
    <name>pNFSY07</name>
</geneLocation>
<geneLocation type="plasmid" evidence="5">
    <name>pnfsy07</name>
</geneLocation>
<dbReference type="Proteomes" id="UP000232003">
    <property type="component" value="Plasmid pNFSY07"/>
</dbReference>
<accession>A0A2K8SHP1</accession>
<name>A0A2K8SHP1_9NOSO</name>
<dbReference type="KEGG" id="nfl:COO91_10218"/>
<evidence type="ECO:0000313" key="3">
    <source>
        <dbReference type="EMBL" id="AUB41826.1"/>
    </source>
</evidence>
<dbReference type="EMBL" id="CP024785">
    <property type="protein sequence ID" value="AUB34974.1"/>
    <property type="molecule type" value="Genomic_DNA"/>
</dbReference>
<dbReference type="KEGG" id="nfl:COO91_00818"/>
<gene>
    <name evidence="2" type="ORF">COO91_00818</name>
    <name evidence="3" type="ORF">COO91_07908</name>
    <name evidence="4" type="ORF">COO91_10218</name>
</gene>
<dbReference type="EMBL" id="CP024785">
    <property type="protein sequence ID" value="AUB41826.1"/>
    <property type="molecule type" value="Genomic_DNA"/>
</dbReference>
<dbReference type="Proteomes" id="UP000232003">
    <property type="component" value="Chromosome"/>
</dbReference>
<organism evidence="2 5">
    <name type="scientific">Nostoc flagelliforme CCNUN1</name>
    <dbReference type="NCBI Taxonomy" id="2038116"/>
    <lineage>
        <taxon>Bacteria</taxon>
        <taxon>Bacillati</taxon>
        <taxon>Cyanobacteriota</taxon>
        <taxon>Cyanophyceae</taxon>
        <taxon>Nostocales</taxon>
        <taxon>Nostocaceae</taxon>
        <taxon>Nostoc</taxon>
    </lineage>
</organism>
<evidence type="ECO:0000313" key="2">
    <source>
        <dbReference type="EMBL" id="AUB34974.1"/>
    </source>
</evidence>
<evidence type="ECO:0000313" key="4">
    <source>
        <dbReference type="EMBL" id="AUB44004.1"/>
    </source>
</evidence>
<dbReference type="EMBL" id="CP024792">
    <property type="protein sequence ID" value="AUB44004.1"/>
    <property type="molecule type" value="Genomic_DNA"/>
</dbReference>
<keyword evidence="5" id="KW-1185">Reference proteome</keyword>
<dbReference type="Pfam" id="PF13613">
    <property type="entry name" value="HTH_Tnp_4"/>
    <property type="match status" value="1"/>
</dbReference>
<dbReference type="InterPro" id="IPR027805">
    <property type="entry name" value="Transposase_HTH_dom"/>
</dbReference>
<evidence type="ECO:0000313" key="5">
    <source>
        <dbReference type="Proteomes" id="UP000232003"/>
    </source>
</evidence>
<reference evidence="2 5" key="1">
    <citation type="submission" date="2017-11" db="EMBL/GenBank/DDBJ databases">
        <title>Complete genome of a free-living desiccation-tolerant cyanobacterium and its photosynthetic adaptation to extreme terrestrial habitat.</title>
        <authorList>
            <person name="Shang J."/>
        </authorList>
    </citation>
    <scope>NUCLEOTIDE SEQUENCE [LARGE SCALE GENOMIC DNA]</scope>
    <source>
        <strain evidence="2 5">CCNUN1</strain>
        <plasmid evidence="4">pNFSY07</plasmid>
        <plasmid evidence="5">pnfsy07</plasmid>
    </source>
</reference>
<proteinExistence type="predicted"/>
<sequence length="168" mass="19438">MMTNPLVKIESHPQSAKRLIGINYEQFITLVALAEQRHKQKQIEIEKNKVRIIASGGGRKPKMSLREGVCLCLIYLRQKPTFDILGLFFDISKTKANDAFNYWVKVLRDILPASQMEEVEKDSQKYQELCKILCENELIVDSAEQAIARPVDYQEQKQYYSGILRCIL</sequence>
<dbReference type="KEGG" id="nfl:COO91_07908"/>
<dbReference type="RefSeq" id="WP_225912272.1">
    <property type="nucleotide sequence ID" value="NZ_CAWNNC010000001.1"/>
</dbReference>
<feature type="domain" description="Transposase Helix-turn-helix" evidence="1">
    <location>
        <begin position="62"/>
        <end position="112"/>
    </location>
</feature>